<gene>
    <name evidence="2" type="ORF">EZS27_010981</name>
</gene>
<reference evidence="2" key="1">
    <citation type="submission" date="2019-03" db="EMBL/GenBank/DDBJ databases">
        <title>Single cell metagenomics reveals metabolic interactions within the superorganism composed of flagellate Streblomastix strix and complex community of Bacteroidetes bacteria on its surface.</title>
        <authorList>
            <person name="Treitli S.C."/>
            <person name="Kolisko M."/>
            <person name="Husnik F."/>
            <person name="Keeling P."/>
            <person name="Hampl V."/>
        </authorList>
    </citation>
    <scope>NUCLEOTIDE SEQUENCE</scope>
    <source>
        <strain evidence="2">STM</strain>
    </source>
</reference>
<accession>A0A5J4S5X8</accession>
<dbReference type="Pfam" id="PF07978">
    <property type="entry name" value="NIPSNAP"/>
    <property type="match status" value="1"/>
</dbReference>
<name>A0A5J4S5X8_9ZZZZ</name>
<dbReference type="SUPFAM" id="SSF54909">
    <property type="entry name" value="Dimeric alpha+beta barrel"/>
    <property type="match status" value="1"/>
</dbReference>
<evidence type="ECO:0000313" key="2">
    <source>
        <dbReference type="EMBL" id="KAA6341202.1"/>
    </source>
</evidence>
<proteinExistence type="predicted"/>
<dbReference type="EMBL" id="SNRY01000405">
    <property type="protein sequence ID" value="KAA6341202.1"/>
    <property type="molecule type" value="Genomic_DNA"/>
</dbReference>
<organism evidence="2">
    <name type="scientific">termite gut metagenome</name>
    <dbReference type="NCBI Taxonomy" id="433724"/>
    <lineage>
        <taxon>unclassified sequences</taxon>
        <taxon>metagenomes</taxon>
        <taxon>organismal metagenomes</taxon>
    </lineage>
</organism>
<evidence type="ECO:0000259" key="1">
    <source>
        <dbReference type="Pfam" id="PF07978"/>
    </source>
</evidence>
<sequence length="245" mass="28391">MATVPAIQSIASPLASAPSNNKEIYEWRIYTLTGKGDSFDTFFENVLIPAYNRFNIKIGAFSLYKKEEKEKRHVLFIYPDITTFHKVKKEIWNDTAFRRSAQPYFDASAPAPVYSDFDTYLSEAFDKIPTHRLPDKSRTLFEIRIYRSPNEEANQRKVRMFNVDEISIFDEVGVNSVCYGDMLSGPRMPALIYLTWYKDEAARTEAWAKFGSHPEWVRIKSLPEYAYTATNNQSIFLSPLPYSQL</sequence>
<dbReference type="Gene3D" id="3.30.70.100">
    <property type="match status" value="2"/>
</dbReference>
<dbReference type="InterPro" id="IPR011008">
    <property type="entry name" value="Dimeric_a/b-barrel"/>
</dbReference>
<feature type="domain" description="NIPSNAP" evidence="1">
    <location>
        <begin position="141"/>
        <end position="244"/>
    </location>
</feature>
<comment type="caution">
    <text evidence="2">The sequence shown here is derived from an EMBL/GenBank/DDBJ whole genome shotgun (WGS) entry which is preliminary data.</text>
</comment>
<dbReference type="InterPro" id="IPR012577">
    <property type="entry name" value="NIPSNAP"/>
</dbReference>
<protein>
    <recommendedName>
        <fullName evidence="1">NIPSNAP domain-containing protein</fullName>
    </recommendedName>
</protein>
<dbReference type="AlphaFoldDB" id="A0A5J4S5X8"/>